<keyword evidence="2" id="KW-0472">Membrane</keyword>
<name>A0A3M8L2V9_9MICO</name>
<proteinExistence type="predicted"/>
<feature type="transmembrane region" description="Helical" evidence="2">
    <location>
        <begin position="494"/>
        <end position="514"/>
    </location>
</feature>
<feature type="compositionally biased region" description="Low complexity" evidence="1">
    <location>
        <begin position="986"/>
        <end position="1028"/>
    </location>
</feature>
<reference evidence="3 4" key="1">
    <citation type="submission" date="2018-11" db="EMBL/GenBank/DDBJ databases">
        <title>Cryobacterium sp. nov., isolated from rhizosphere soil of lettuce.</title>
        <authorList>
            <person name="Wang Y."/>
        </authorList>
    </citation>
    <scope>NUCLEOTIDE SEQUENCE [LARGE SCALE GENOMIC DNA]</scope>
    <source>
        <strain evidence="3 4">NEAU-85</strain>
    </source>
</reference>
<comment type="caution">
    <text evidence="3">The sequence shown here is derived from an EMBL/GenBank/DDBJ whole genome shotgun (WGS) entry which is preliminary data.</text>
</comment>
<feature type="transmembrane region" description="Helical" evidence="2">
    <location>
        <begin position="355"/>
        <end position="379"/>
    </location>
</feature>
<dbReference type="InterPro" id="IPR029044">
    <property type="entry name" value="Nucleotide-diphossugar_trans"/>
</dbReference>
<feature type="transmembrane region" description="Helical" evidence="2">
    <location>
        <begin position="520"/>
        <end position="546"/>
    </location>
</feature>
<feature type="transmembrane region" description="Helical" evidence="2">
    <location>
        <begin position="625"/>
        <end position="648"/>
    </location>
</feature>
<keyword evidence="2" id="KW-0812">Transmembrane</keyword>
<feature type="compositionally biased region" description="Low complexity" evidence="1">
    <location>
        <begin position="1048"/>
        <end position="1057"/>
    </location>
</feature>
<gene>
    <name evidence="3" type="ORF">EEJ31_11170</name>
</gene>
<dbReference type="Pfam" id="PF13641">
    <property type="entry name" value="Glyco_tranf_2_3"/>
    <property type="match status" value="1"/>
</dbReference>
<dbReference type="InterPro" id="IPR050834">
    <property type="entry name" value="Glycosyltransf_2"/>
</dbReference>
<keyword evidence="2" id="KW-1133">Transmembrane helix</keyword>
<keyword evidence="4" id="KW-1185">Reference proteome</keyword>
<feature type="transmembrane region" description="Helical" evidence="2">
    <location>
        <begin position="438"/>
        <end position="458"/>
    </location>
</feature>
<dbReference type="SUPFAM" id="SSF53448">
    <property type="entry name" value="Nucleotide-diphospho-sugar transferases"/>
    <property type="match status" value="1"/>
</dbReference>
<organism evidence="3 4">
    <name type="scientific">Cryobacterium tepidiphilum</name>
    <dbReference type="NCBI Taxonomy" id="2486026"/>
    <lineage>
        <taxon>Bacteria</taxon>
        <taxon>Bacillati</taxon>
        <taxon>Actinomycetota</taxon>
        <taxon>Actinomycetes</taxon>
        <taxon>Micrococcales</taxon>
        <taxon>Microbacteriaceae</taxon>
        <taxon>Cryobacterium</taxon>
    </lineage>
</organism>
<feature type="transmembrane region" description="Helical" evidence="2">
    <location>
        <begin position="553"/>
        <end position="572"/>
    </location>
</feature>
<evidence type="ECO:0000313" key="4">
    <source>
        <dbReference type="Proteomes" id="UP000279859"/>
    </source>
</evidence>
<dbReference type="OrthoDB" id="3734530at2"/>
<evidence type="ECO:0000313" key="3">
    <source>
        <dbReference type="EMBL" id="RNE59072.1"/>
    </source>
</evidence>
<accession>A0A3M8L2V9</accession>
<feature type="transmembrane region" description="Helical" evidence="2">
    <location>
        <begin position="655"/>
        <end position="675"/>
    </location>
</feature>
<feature type="transmembrane region" description="Helical" evidence="2">
    <location>
        <begin position="412"/>
        <end position="431"/>
    </location>
</feature>
<dbReference type="AlphaFoldDB" id="A0A3M8L2V9"/>
<feature type="region of interest" description="Disordered" evidence="1">
    <location>
        <begin position="950"/>
        <end position="1067"/>
    </location>
</feature>
<dbReference type="EMBL" id="RDSR01000020">
    <property type="protein sequence ID" value="RNE59072.1"/>
    <property type="molecule type" value="Genomic_DNA"/>
</dbReference>
<feature type="compositionally biased region" description="Low complexity" evidence="1">
    <location>
        <begin position="960"/>
        <end position="978"/>
    </location>
</feature>
<dbReference type="Proteomes" id="UP000279859">
    <property type="component" value="Unassembled WGS sequence"/>
</dbReference>
<feature type="transmembrane region" description="Helical" evidence="2">
    <location>
        <begin position="714"/>
        <end position="736"/>
    </location>
</feature>
<dbReference type="GO" id="GO:0016740">
    <property type="term" value="F:transferase activity"/>
    <property type="evidence" value="ECO:0007669"/>
    <property type="project" value="UniProtKB-KW"/>
</dbReference>
<feature type="transmembrane region" description="Helical" evidence="2">
    <location>
        <begin position="687"/>
        <end position="707"/>
    </location>
</feature>
<feature type="compositionally biased region" description="Basic and acidic residues" evidence="1">
    <location>
        <begin position="1058"/>
        <end position="1067"/>
    </location>
</feature>
<dbReference type="PANTHER" id="PTHR43685:SF3">
    <property type="entry name" value="SLR2126 PROTEIN"/>
    <property type="match status" value="1"/>
</dbReference>
<evidence type="ECO:0000256" key="1">
    <source>
        <dbReference type="SAM" id="MobiDB-lite"/>
    </source>
</evidence>
<dbReference type="PANTHER" id="PTHR43685">
    <property type="entry name" value="GLYCOSYLTRANSFERASE"/>
    <property type="match status" value="1"/>
</dbReference>
<protein>
    <submittedName>
        <fullName evidence="3">Glycosyltransferase family 2 protein</fullName>
    </submittedName>
</protein>
<evidence type="ECO:0000256" key="2">
    <source>
        <dbReference type="SAM" id="Phobius"/>
    </source>
</evidence>
<sequence length="1067" mass="110263">MQPRVTAILVARNGAKHLERTLEALKAQTRQPDVVIAVDCGSTDATSSLLAAFGPTQFLATDAGLSFGQAVALAVNVLPAPDDDNDMLWLLAQDSAPEPTALASLLGELEIAPSVAVAGPKVMEWQAGDYIHEFGQSITPYGATVSLVESELDQGQHDGVSDVLAVSAVGMLVRQSVWNQLGGFDPALATVDDALDFCVRVRLAGYRVSLAPNAQVTSAGDGVAGLNGSSRGRWRRKRLRSIRAAQLHRRLVYAPAAAVPFHWFSLVPLALVRSIWQLLRKEPAAIPGEFAAAFRTAFSARRVAQARRRFGRTKKLGWGAVSGLRVTAAEVRRRHALRREANLAGIRGSRPEIHFFSTGGAWTFLAAAVASVVLLGPLLGAQTLTGGGFLPLDDSLGQLWQSVLYGWRDTGLGFIGAADPFAAVLAVLGTLTFWAPSFALVALYFLAMPLAAVAAWMAATRLTARPGLRAAAAALWVFSPPFLTALADGRPAGILVHLLLPWLFFAGFSAARSWSASASAALLFAAIVACAPSLAPALLLIWLVCVIASGRSIMRFIGIPLPALTLAAPLIWSQGMRGTWLALLADPGAPVPGTTASVWQLLLGFPRGEFGGWAPLAGDAGIPGVVLYIAIPVLLAFLAIPALLALFLPGFHAAAIALGTALIGFITAIVSTHLFLTSVGGQLVSVWPGSGLSLYWMGIVGAVLIAFRSERGLVMLPAACACVALVLAVAPLAAAVPLGTSAVARGGDRTVPAFVSAEARTSPQVGTLELVPQPDGGVLATVMRGSGPTLNDESTLATTKRTISGRDAELATLAGNLVSRSGLDASQQLTDLGIRFVLLRPAAVEAAEPGVTPAPTMAAAATAVRATTALDGNAAVAPVGDTAFGRLWRHGQATDGPGGPTTPVNPVGPEGLLSLIALIVVFGATLLLSIPTGANQEAIRQANREAIRRAAKEKKRAAKDALPAAAGSTAVEVAPAEPVVEREHAAVPAPAARPTTVGGSAPDPTTADPTTADPTPTPTPGAADSAAAEQHPGQAAEPQFASRRARRAALASAPAVRSDVKDHDDAD</sequence>
<dbReference type="RefSeq" id="WP_123046372.1">
    <property type="nucleotide sequence ID" value="NZ_RDSR01000020.1"/>
</dbReference>
<dbReference type="Gene3D" id="3.90.550.10">
    <property type="entry name" value="Spore Coat Polysaccharide Biosynthesis Protein SpsA, Chain A"/>
    <property type="match status" value="1"/>
</dbReference>
<keyword evidence="3" id="KW-0808">Transferase</keyword>